<dbReference type="Proteomes" id="UP000480246">
    <property type="component" value="Unassembled WGS sequence"/>
</dbReference>
<comment type="caution">
    <text evidence="7">The sequence shown here is derived from an EMBL/GenBank/DDBJ whole genome shotgun (WGS) entry which is preliminary data.</text>
</comment>
<evidence type="ECO:0000256" key="5">
    <source>
        <dbReference type="ARBA" id="ARBA00023136"/>
    </source>
</evidence>
<feature type="transmembrane region" description="Helical" evidence="6">
    <location>
        <begin position="92"/>
        <end position="114"/>
    </location>
</feature>
<keyword evidence="8" id="KW-1185">Reference proteome</keyword>
<dbReference type="RefSeq" id="WP_153405460.1">
    <property type="nucleotide sequence ID" value="NZ_ML762436.1"/>
</dbReference>
<dbReference type="AlphaFoldDB" id="A0A7C8KY11"/>
<feature type="transmembrane region" description="Helical" evidence="6">
    <location>
        <begin position="6"/>
        <end position="25"/>
    </location>
</feature>
<dbReference type="PANTHER" id="PTHR30249">
    <property type="entry name" value="PUTATIVE SEROTONIN TRANSPORTER"/>
    <property type="match status" value="1"/>
</dbReference>
<evidence type="ECO:0000256" key="2">
    <source>
        <dbReference type="ARBA" id="ARBA00022475"/>
    </source>
</evidence>
<evidence type="ECO:0000256" key="4">
    <source>
        <dbReference type="ARBA" id="ARBA00022989"/>
    </source>
</evidence>
<keyword evidence="4 6" id="KW-1133">Transmembrane helix</keyword>
<accession>A0A7C8KY11</accession>
<gene>
    <name evidence="7" type="ORF">F9U64_15320</name>
</gene>
<organism evidence="7 8">
    <name type="scientific">Gracilibacillus oryzae</name>
    <dbReference type="NCBI Taxonomy" id="1672701"/>
    <lineage>
        <taxon>Bacteria</taxon>
        <taxon>Bacillati</taxon>
        <taxon>Bacillota</taxon>
        <taxon>Bacilli</taxon>
        <taxon>Bacillales</taxon>
        <taxon>Bacillaceae</taxon>
        <taxon>Gracilibacillus</taxon>
    </lineage>
</organism>
<reference evidence="7 8" key="1">
    <citation type="submission" date="2019-10" db="EMBL/GenBank/DDBJ databases">
        <title>Gracilibacillus sp. nov. isolated from rice seeds.</title>
        <authorList>
            <person name="He S."/>
        </authorList>
    </citation>
    <scope>NUCLEOTIDE SEQUENCE [LARGE SCALE GENOMIC DNA]</scope>
    <source>
        <strain evidence="7 8">TD8</strain>
    </source>
</reference>
<protein>
    <submittedName>
        <fullName evidence="7">LrgB family protein</fullName>
    </submittedName>
</protein>
<dbReference type="OrthoDB" id="9811701at2"/>
<evidence type="ECO:0000256" key="1">
    <source>
        <dbReference type="ARBA" id="ARBA00004651"/>
    </source>
</evidence>
<keyword evidence="2" id="KW-1003">Cell membrane</keyword>
<proteinExistence type="predicted"/>
<evidence type="ECO:0000313" key="7">
    <source>
        <dbReference type="EMBL" id="KAB8129377.1"/>
    </source>
</evidence>
<dbReference type="PANTHER" id="PTHR30249:SF17">
    <property type="entry name" value="HOLIN-LIKE PROTEIN CIDB"/>
    <property type="match status" value="1"/>
</dbReference>
<dbReference type="InterPro" id="IPR007300">
    <property type="entry name" value="CidB/LrgB"/>
</dbReference>
<feature type="transmembrane region" description="Helical" evidence="6">
    <location>
        <begin position="150"/>
        <end position="168"/>
    </location>
</feature>
<feature type="transmembrane region" description="Helical" evidence="6">
    <location>
        <begin position="62"/>
        <end position="80"/>
    </location>
</feature>
<comment type="subcellular location">
    <subcellularLocation>
        <location evidence="1">Cell membrane</location>
        <topology evidence="1">Multi-pass membrane protein</topology>
    </subcellularLocation>
</comment>
<keyword evidence="3 6" id="KW-0812">Transmembrane</keyword>
<dbReference type="EMBL" id="WEID01000076">
    <property type="protein sequence ID" value="KAB8129377.1"/>
    <property type="molecule type" value="Genomic_DNA"/>
</dbReference>
<evidence type="ECO:0000313" key="8">
    <source>
        <dbReference type="Proteomes" id="UP000480246"/>
    </source>
</evidence>
<sequence>MINFFIGLGFLILTIVLYFFSKKIYSIIPSPVTLPIMITSFTLVMFLIWTDIPYSTYMLGGQWIDHLLGPLVVALALPLFRQRHLIKQYATVIFTGILIGSLVGILSGVFLTLLSGFDDSIIAAIASKSVTTPVALSISDTVGASMSLTAVFVMIAGIGGAMFGPVMWKIGGIKHPIARGLGIGTASHAIGTAKALEDSELAGAVSALSMTISSVIVSMIVPGLLPFLL</sequence>
<evidence type="ECO:0000256" key="6">
    <source>
        <dbReference type="SAM" id="Phobius"/>
    </source>
</evidence>
<dbReference type="GO" id="GO:0005886">
    <property type="term" value="C:plasma membrane"/>
    <property type="evidence" value="ECO:0007669"/>
    <property type="project" value="UniProtKB-SubCell"/>
</dbReference>
<name>A0A7C8KY11_9BACI</name>
<keyword evidence="5 6" id="KW-0472">Membrane</keyword>
<feature type="transmembrane region" description="Helical" evidence="6">
    <location>
        <begin position="204"/>
        <end position="228"/>
    </location>
</feature>
<dbReference type="Pfam" id="PF04172">
    <property type="entry name" value="LrgB"/>
    <property type="match status" value="1"/>
</dbReference>
<evidence type="ECO:0000256" key="3">
    <source>
        <dbReference type="ARBA" id="ARBA00022692"/>
    </source>
</evidence>
<feature type="transmembrane region" description="Helical" evidence="6">
    <location>
        <begin position="32"/>
        <end position="50"/>
    </location>
</feature>